<reference evidence="7 8" key="1">
    <citation type="submission" date="2006-03" db="EMBL/GenBank/DDBJ databases">
        <authorList>
            <person name="Pinhassi J."/>
            <person name="Pedros-Alio C."/>
            <person name="Ferriera S."/>
            <person name="Johnson J."/>
            <person name="Kravitz S."/>
            <person name="Halpern A."/>
            <person name="Remington K."/>
            <person name="Beeson K."/>
            <person name="Tran B."/>
            <person name="Rogers Y.-H."/>
            <person name="Friedman R."/>
            <person name="Venter J.C."/>
        </authorList>
    </citation>
    <scope>NUCLEOTIDE SEQUENCE [LARGE SCALE GENOMIC DNA]</scope>
    <source>
        <strain evidence="7 8">RED65</strain>
    </source>
</reference>
<dbReference type="InterPro" id="IPR011006">
    <property type="entry name" value="CheY-like_superfamily"/>
</dbReference>
<dbReference type="Proteomes" id="UP000004263">
    <property type="component" value="Unassembled WGS sequence"/>
</dbReference>
<dbReference type="PANTHER" id="PTHR45138">
    <property type="entry name" value="REGULATORY COMPONENTS OF SENSORY TRANSDUCTION SYSTEM"/>
    <property type="match status" value="1"/>
</dbReference>
<dbReference type="GO" id="GO:0052621">
    <property type="term" value="F:diguanylate cyclase activity"/>
    <property type="evidence" value="ECO:0007669"/>
    <property type="project" value="UniProtKB-EC"/>
</dbReference>
<gene>
    <name evidence="7" type="ORF">RED65_11565</name>
</gene>
<comment type="caution">
    <text evidence="7">The sequence shown here is derived from an EMBL/GenBank/DDBJ whole genome shotgun (WGS) entry which is preliminary data.</text>
</comment>
<dbReference type="OrthoDB" id="9812260at2"/>
<evidence type="ECO:0000259" key="5">
    <source>
        <dbReference type="PROSITE" id="PS50110"/>
    </source>
</evidence>
<dbReference type="SUPFAM" id="SSF55073">
    <property type="entry name" value="Nucleotide cyclase"/>
    <property type="match status" value="1"/>
</dbReference>
<dbReference type="GO" id="GO:0000160">
    <property type="term" value="P:phosphorelay signal transduction system"/>
    <property type="evidence" value="ECO:0007669"/>
    <property type="project" value="InterPro"/>
</dbReference>
<evidence type="ECO:0000256" key="4">
    <source>
        <dbReference type="PROSITE-ProRule" id="PRU00169"/>
    </source>
</evidence>
<keyword evidence="4" id="KW-0597">Phosphoprotein</keyword>
<dbReference type="Pfam" id="PF00990">
    <property type="entry name" value="GGDEF"/>
    <property type="match status" value="1"/>
</dbReference>
<feature type="modified residue" description="4-aspartylphosphate" evidence="4">
    <location>
        <position position="53"/>
    </location>
</feature>
<dbReference type="Pfam" id="PF00072">
    <property type="entry name" value="Response_reg"/>
    <property type="match status" value="1"/>
</dbReference>
<dbReference type="InterPro" id="IPR001789">
    <property type="entry name" value="Sig_transdc_resp-reg_receiver"/>
</dbReference>
<dbReference type="InterPro" id="IPR050469">
    <property type="entry name" value="Diguanylate_Cyclase"/>
</dbReference>
<comment type="cofactor">
    <cofactor evidence="1">
        <name>Mg(2+)</name>
        <dbReference type="ChEBI" id="CHEBI:18420"/>
    </cofactor>
</comment>
<dbReference type="AlphaFoldDB" id="Q1N175"/>
<dbReference type="InterPro" id="IPR000160">
    <property type="entry name" value="GGDEF_dom"/>
</dbReference>
<evidence type="ECO:0000313" key="8">
    <source>
        <dbReference type="Proteomes" id="UP000004263"/>
    </source>
</evidence>
<keyword evidence="8" id="KW-1185">Reference proteome</keyword>
<feature type="domain" description="Response regulatory" evidence="5">
    <location>
        <begin position="3"/>
        <end position="120"/>
    </location>
</feature>
<dbReference type="CDD" id="cd01949">
    <property type="entry name" value="GGDEF"/>
    <property type="match status" value="1"/>
</dbReference>
<evidence type="ECO:0000313" key="7">
    <source>
        <dbReference type="EMBL" id="EAT11976.1"/>
    </source>
</evidence>
<dbReference type="GO" id="GO:1902201">
    <property type="term" value="P:negative regulation of bacterial-type flagellum-dependent cell motility"/>
    <property type="evidence" value="ECO:0007669"/>
    <property type="project" value="TreeGrafter"/>
</dbReference>
<dbReference type="PANTHER" id="PTHR45138:SF9">
    <property type="entry name" value="DIGUANYLATE CYCLASE DGCM-RELATED"/>
    <property type="match status" value="1"/>
</dbReference>
<dbReference type="HOGENOM" id="CLU_000445_11_28_6"/>
<dbReference type="EC" id="2.7.7.65" evidence="2"/>
<dbReference type="SMART" id="SM00267">
    <property type="entry name" value="GGDEF"/>
    <property type="match status" value="1"/>
</dbReference>
<dbReference type="SMART" id="SM00448">
    <property type="entry name" value="REC"/>
    <property type="match status" value="1"/>
</dbReference>
<dbReference type="PROSITE" id="PS50887">
    <property type="entry name" value="GGDEF"/>
    <property type="match status" value="1"/>
</dbReference>
<sequence length="294" mass="33192">MTHILIVDDVASNLVLLGSHLEDQDYSVIEATNGPQALDLLQSHDDIDLVLLDVEMPKMSGLEVLRKIKQDEQIKDLPVILVTANGDDQNVVDGLDLGAVDYVIKPYSLSVLLARVRSALREKERLDLMEKWATTDPLTGLYNRRFFFEQAQRELERVQRNETDASFIILDIDHFKKVNDEYGHLVGDDVLEGLAKLFKETFRKVDLCCRFGGEEFVICLPDTDTEGALLVAERTRKKVEELSFNTEKGPLHVTISLGVSSANENTTLEDMLKRADDALYQAKQNGRNRTESLD</sequence>
<dbReference type="Gene3D" id="3.40.50.2300">
    <property type="match status" value="1"/>
</dbReference>
<feature type="domain" description="GGDEF" evidence="6">
    <location>
        <begin position="163"/>
        <end position="294"/>
    </location>
</feature>
<dbReference type="EMBL" id="AAQH01000011">
    <property type="protein sequence ID" value="EAT11976.1"/>
    <property type="molecule type" value="Genomic_DNA"/>
</dbReference>
<evidence type="ECO:0000256" key="1">
    <source>
        <dbReference type="ARBA" id="ARBA00001946"/>
    </source>
</evidence>
<dbReference type="RefSeq" id="WP_007017440.1">
    <property type="nucleotide sequence ID" value="NZ_CH724113.1"/>
</dbReference>
<protein>
    <recommendedName>
        <fullName evidence="2">diguanylate cyclase</fullName>
        <ecNumber evidence="2">2.7.7.65</ecNumber>
    </recommendedName>
</protein>
<organism evidence="7 8">
    <name type="scientific">Bermanella marisrubri</name>
    <dbReference type="NCBI Taxonomy" id="207949"/>
    <lineage>
        <taxon>Bacteria</taxon>
        <taxon>Pseudomonadati</taxon>
        <taxon>Pseudomonadota</taxon>
        <taxon>Gammaproteobacteria</taxon>
        <taxon>Oceanospirillales</taxon>
        <taxon>Oceanospirillaceae</taxon>
        <taxon>Bermanella</taxon>
    </lineage>
</organism>
<dbReference type="InterPro" id="IPR043128">
    <property type="entry name" value="Rev_trsase/Diguanyl_cyclase"/>
</dbReference>
<dbReference type="GO" id="GO:0043709">
    <property type="term" value="P:cell adhesion involved in single-species biofilm formation"/>
    <property type="evidence" value="ECO:0007669"/>
    <property type="project" value="TreeGrafter"/>
</dbReference>
<dbReference type="Gene3D" id="3.30.70.270">
    <property type="match status" value="1"/>
</dbReference>
<evidence type="ECO:0000259" key="6">
    <source>
        <dbReference type="PROSITE" id="PS50887"/>
    </source>
</evidence>
<dbReference type="SUPFAM" id="SSF52172">
    <property type="entry name" value="CheY-like"/>
    <property type="match status" value="1"/>
</dbReference>
<dbReference type="STRING" id="207949.RED65_11565"/>
<name>Q1N175_9GAMM</name>
<dbReference type="GO" id="GO:0005886">
    <property type="term" value="C:plasma membrane"/>
    <property type="evidence" value="ECO:0007669"/>
    <property type="project" value="TreeGrafter"/>
</dbReference>
<evidence type="ECO:0000256" key="3">
    <source>
        <dbReference type="ARBA" id="ARBA00034247"/>
    </source>
</evidence>
<dbReference type="FunFam" id="3.30.70.270:FF:000001">
    <property type="entry name" value="Diguanylate cyclase domain protein"/>
    <property type="match status" value="1"/>
</dbReference>
<dbReference type="InterPro" id="IPR029787">
    <property type="entry name" value="Nucleotide_cyclase"/>
</dbReference>
<dbReference type="NCBIfam" id="TIGR00254">
    <property type="entry name" value="GGDEF"/>
    <property type="match status" value="1"/>
</dbReference>
<comment type="catalytic activity">
    <reaction evidence="3">
        <text>2 GTP = 3',3'-c-di-GMP + 2 diphosphate</text>
        <dbReference type="Rhea" id="RHEA:24898"/>
        <dbReference type="ChEBI" id="CHEBI:33019"/>
        <dbReference type="ChEBI" id="CHEBI:37565"/>
        <dbReference type="ChEBI" id="CHEBI:58805"/>
        <dbReference type="EC" id="2.7.7.65"/>
    </reaction>
</comment>
<proteinExistence type="predicted"/>
<dbReference type="PROSITE" id="PS50110">
    <property type="entry name" value="RESPONSE_REGULATORY"/>
    <property type="match status" value="1"/>
</dbReference>
<accession>Q1N175</accession>
<evidence type="ECO:0000256" key="2">
    <source>
        <dbReference type="ARBA" id="ARBA00012528"/>
    </source>
</evidence>